<dbReference type="InterPro" id="IPR027417">
    <property type="entry name" value="P-loop_NTPase"/>
</dbReference>
<dbReference type="EC" id="3.6.1.-" evidence="1"/>
<reference evidence="5 6" key="1">
    <citation type="journal article" date="2021" name="ISME Commun">
        <title>Automated analysis of genomic sequences facilitates high-throughput and comprehensive description of bacteria.</title>
        <authorList>
            <person name="Hitch T.C.A."/>
        </authorList>
    </citation>
    <scope>NUCLEOTIDE SEQUENCE [LARGE SCALE GENOMIC DNA]</scope>
    <source>
        <strain evidence="5 6">Sanger_18</strain>
    </source>
</reference>
<comment type="function">
    <text evidence="1">ATPase. Has a role at an early stage in the morphogenesis of the spore coat.</text>
</comment>
<dbReference type="CDD" id="cd00882">
    <property type="entry name" value="Ras_like_GTPase"/>
    <property type="match status" value="1"/>
</dbReference>
<dbReference type="InterPro" id="IPR046841">
    <property type="entry name" value="SpoIVA_middle"/>
</dbReference>
<dbReference type="Proteomes" id="UP001652432">
    <property type="component" value="Unassembled WGS sequence"/>
</dbReference>
<name>A0ABT2SZ63_9FIRM</name>
<feature type="domain" description="Sporulation stage IV protein A C-terminal" evidence="4">
    <location>
        <begin position="419"/>
        <end position="493"/>
    </location>
</feature>
<dbReference type="NCBIfam" id="TIGR02836">
    <property type="entry name" value="spore_IV_A"/>
    <property type="match status" value="1"/>
</dbReference>
<dbReference type="Pfam" id="PF20438">
    <property type="entry name" value="SpoIVA_middle"/>
    <property type="match status" value="1"/>
</dbReference>
<comment type="catalytic activity">
    <reaction evidence="1">
        <text>ATP + H2O = ADP + phosphate + H(+)</text>
        <dbReference type="Rhea" id="RHEA:13065"/>
        <dbReference type="ChEBI" id="CHEBI:15377"/>
        <dbReference type="ChEBI" id="CHEBI:15378"/>
        <dbReference type="ChEBI" id="CHEBI:30616"/>
        <dbReference type="ChEBI" id="CHEBI:43474"/>
        <dbReference type="ChEBI" id="CHEBI:456216"/>
    </reaction>
</comment>
<dbReference type="InterPro" id="IPR046842">
    <property type="entry name" value="SpoIVA_ATPase"/>
</dbReference>
<proteinExistence type="predicted"/>
<dbReference type="Gene3D" id="3.40.50.300">
    <property type="entry name" value="P-loop containing nucleotide triphosphate hydrolases"/>
    <property type="match status" value="1"/>
</dbReference>
<organism evidence="5 6">
    <name type="scientific">Suilimivivens aceti</name>
    <dbReference type="NCBI Taxonomy" id="2981774"/>
    <lineage>
        <taxon>Bacteria</taxon>
        <taxon>Bacillati</taxon>
        <taxon>Bacillota</taxon>
        <taxon>Clostridia</taxon>
        <taxon>Lachnospirales</taxon>
        <taxon>Lachnospiraceae</taxon>
        <taxon>Suilimivivens</taxon>
    </lineage>
</organism>
<protein>
    <recommendedName>
        <fullName evidence="1">Stage IV sporulation protein A</fullName>
        <ecNumber evidence="1">3.6.1.-</ecNumber>
    </recommendedName>
    <alternativeName>
        <fullName evidence="1">Coat morphogenetic protein SpoIVA</fullName>
    </alternativeName>
</protein>
<keyword evidence="1" id="KW-0067">ATP-binding</keyword>
<comment type="caution">
    <text evidence="5">The sequence shown here is derived from an EMBL/GenBank/DDBJ whole genome shotgun (WGS) entry which is preliminary data.</text>
</comment>
<dbReference type="InterPro" id="IPR046840">
    <property type="entry name" value="SpoIVA_C"/>
</dbReference>
<keyword evidence="1" id="KW-0963">Cytoplasm</keyword>
<sequence>MDNQRDYDLYRDIQTRCNGEIYIGVVGPVRTGKSTFIKRFMDLLVLPHIEDEFERERANDELPQSAGGKTITTTEPKFIPKEAASISLGEGAQARVRLIDCVGYMVEGAAGHMENGEERMVKTPWSEEEIPFTQAAETGTRKVIADHSSVGIVVTCDGSFTEIGRQQYEPAEERTVRELKKLNKPFIVLLNTTKPYSEETGKLAEVLSEKYQVSVLPVNCEQLKKEDIRQILEKLLCEFPLTVMEFYMPKWVEMLERDHPLKVQLVEKVREVMKEYTCIRDVLQRPVSIKGDFVRKCKMDQVGMADGCVRIYIDVDDACYFEMLSSLVGEDIHNEYQLLSTLKEMAAMKKEYSRVLSAVMSVRQKGYGVVMPQREEILLDKPELIRHGNKFGVKIRAESPSIHMIRANIETEISPIVGSEEQAKDLIRYISESETGKEGIWETNIFGKTVEQLVNDGITGKLTMIGEESQVKLQETMQKIVNDSNGGMVCIII</sequence>
<keyword evidence="6" id="KW-1185">Reference proteome</keyword>
<evidence type="ECO:0000313" key="5">
    <source>
        <dbReference type="EMBL" id="MCU6743295.1"/>
    </source>
</evidence>
<evidence type="ECO:0000256" key="1">
    <source>
        <dbReference type="PIRNR" id="PIRNR007466"/>
    </source>
</evidence>
<evidence type="ECO:0000259" key="2">
    <source>
        <dbReference type="Pfam" id="PF09547"/>
    </source>
</evidence>
<evidence type="ECO:0000259" key="3">
    <source>
        <dbReference type="Pfam" id="PF20438"/>
    </source>
</evidence>
<dbReference type="PIRSF" id="PIRSF007466">
    <property type="entry name" value="SpoIVA"/>
    <property type="match status" value="1"/>
</dbReference>
<dbReference type="Pfam" id="PF20439">
    <property type="entry name" value="SpoIVA_C"/>
    <property type="match status" value="1"/>
</dbReference>
<keyword evidence="1" id="KW-0749">Sporulation</keyword>
<gene>
    <name evidence="5" type="primary">spoIVA</name>
    <name evidence="5" type="ORF">OCV77_02050</name>
</gene>
<dbReference type="InterPro" id="IPR014201">
    <property type="entry name" value="Spore_IV_A"/>
</dbReference>
<feature type="domain" description="Stage IV sporulation protein A middle" evidence="3">
    <location>
        <begin position="243"/>
        <end position="418"/>
    </location>
</feature>
<accession>A0ABT2SZ63</accession>
<evidence type="ECO:0000313" key="6">
    <source>
        <dbReference type="Proteomes" id="UP001652432"/>
    </source>
</evidence>
<keyword evidence="1" id="KW-0547">Nucleotide-binding</keyword>
<dbReference type="Pfam" id="PF09547">
    <property type="entry name" value="SpoIVA_ATPase"/>
    <property type="match status" value="1"/>
</dbReference>
<comment type="subcellular location">
    <subcellularLocation>
        <location evidence="1">Cytoplasm</location>
    </subcellularLocation>
</comment>
<keyword evidence="1" id="KW-0378">Hydrolase</keyword>
<evidence type="ECO:0000259" key="4">
    <source>
        <dbReference type="Pfam" id="PF20439"/>
    </source>
</evidence>
<dbReference type="EMBL" id="JAOQKJ010000002">
    <property type="protein sequence ID" value="MCU6743295.1"/>
    <property type="molecule type" value="Genomic_DNA"/>
</dbReference>
<feature type="domain" description="Stage IV sporulation protein A ATPase" evidence="2">
    <location>
        <begin position="6"/>
        <end position="240"/>
    </location>
</feature>
<dbReference type="RefSeq" id="WP_262572913.1">
    <property type="nucleotide sequence ID" value="NZ_JAOQKJ010000002.1"/>
</dbReference>
<dbReference type="SUPFAM" id="SSF52540">
    <property type="entry name" value="P-loop containing nucleoside triphosphate hydrolases"/>
    <property type="match status" value="1"/>
</dbReference>